<protein>
    <recommendedName>
        <fullName evidence="3">Ig-like domain-containing protein</fullName>
    </recommendedName>
</protein>
<evidence type="ECO:0000256" key="2">
    <source>
        <dbReference type="SAM" id="SignalP"/>
    </source>
</evidence>
<evidence type="ECO:0000256" key="1">
    <source>
        <dbReference type="SAM" id="MobiDB-lite"/>
    </source>
</evidence>
<dbReference type="EMBL" id="MTYJ01000176">
    <property type="protein sequence ID" value="OWA49903.1"/>
    <property type="molecule type" value="Genomic_DNA"/>
</dbReference>
<dbReference type="InterPro" id="IPR007110">
    <property type="entry name" value="Ig-like_dom"/>
</dbReference>
<comment type="caution">
    <text evidence="4">The sequence shown here is derived from an EMBL/GenBank/DDBJ whole genome shotgun (WGS) entry which is preliminary data.</text>
</comment>
<sequence>MSPIFMLIALAGFAGAIIQTDPGAPPTEVDVTTYVRCPFDRRCTLRCAQPGQSTEHIKNWKSNRFIAGFLPPHPVQSPYLERNGRYIVLQRVVNNRTKLGAQYDTRLHLGYSHIPDYLGDLNDLMYSIERRTFEGEPVWTEIGTYRADKYFYDDGRLRPTMVDAHEVSAVWRRGNGLGNNVTDLDFGPVPLALTSPNGHDGDFPKLVSPENGPPQFVLWTDGSLTILNTVRGQQPYFACYNRWDSTNGKLLTDPKDFQFIASYVVDRVPAVTVTNGRGRDFRRGTTDTTLSPQSPKGQTITCTISTFGTSLQDYHVSWWKDGKLFLDVPMTKSGRLPETLKTYCSTSKRKVMANVIQIFDSPFVDRPDLIRAHLSFFSTPAPGEPPRKPIPNEVGDPGTVMWVDTPGQNVTNFRAAVNRTANTVSFEWDGTSEAIVPYLPYAKDDIDPYQVASMHIQADPAHPLFGWHKYSVVPWCGVRNGSLGSPCGPRSMAIEFHVPSDPCSHDPPFFTIPSDPFVDPRKHEAGADC</sequence>
<feature type="region of interest" description="Disordered" evidence="1">
    <location>
        <begin position="276"/>
        <end position="297"/>
    </location>
</feature>
<feature type="domain" description="Ig-like" evidence="3">
    <location>
        <begin position="269"/>
        <end position="323"/>
    </location>
</feature>
<dbReference type="AlphaFoldDB" id="A0A9X6NAJ4"/>
<evidence type="ECO:0000313" key="5">
    <source>
        <dbReference type="Proteomes" id="UP000192578"/>
    </source>
</evidence>
<accession>A0A9X6NAJ4</accession>
<feature type="chain" id="PRO_5040958883" description="Ig-like domain-containing protein" evidence="2">
    <location>
        <begin position="17"/>
        <end position="529"/>
    </location>
</feature>
<dbReference type="Proteomes" id="UP000192578">
    <property type="component" value="Unassembled WGS sequence"/>
</dbReference>
<organism evidence="4 5">
    <name type="scientific">Hypsibius exemplaris</name>
    <name type="common">Freshwater tardigrade</name>
    <dbReference type="NCBI Taxonomy" id="2072580"/>
    <lineage>
        <taxon>Eukaryota</taxon>
        <taxon>Metazoa</taxon>
        <taxon>Ecdysozoa</taxon>
        <taxon>Tardigrada</taxon>
        <taxon>Eutardigrada</taxon>
        <taxon>Parachela</taxon>
        <taxon>Hypsibioidea</taxon>
        <taxon>Hypsibiidae</taxon>
        <taxon>Hypsibius</taxon>
    </lineage>
</organism>
<reference evidence="5" key="1">
    <citation type="submission" date="2017-01" db="EMBL/GenBank/DDBJ databases">
        <title>Comparative genomics of anhydrobiosis in the tardigrade Hypsibius dujardini.</title>
        <authorList>
            <person name="Yoshida Y."/>
            <person name="Koutsovoulos G."/>
            <person name="Laetsch D."/>
            <person name="Stevens L."/>
            <person name="Kumar S."/>
            <person name="Horikawa D."/>
            <person name="Ishino K."/>
            <person name="Komine S."/>
            <person name="Tomita M."/>
            <person name="Blaxter M."/>
            <person name="Arakawa K."/>
        </authorList>
    </citation>
    <scope>NUCLEOTIDE SEQUENCE [LARGE SCALE GENOMIC DNA]</scope>
    <source>
        <strain evidence="5">Z151</strain>
    </source>
</reference>
<dbReference type="PROSITE" id="PS50835">
    <property type="entry name" value="IG_LIKE"/>
    <property type="match status" value="1"/>
</dbReference>
<name>A0A9X6NAJ4_HYPEX</name>
<feature type="signal peptide" evidence="2">
    <location>
        <begin position="1"/>
        <end position="16"/>
    </location>
</feature>
<evidence type="ECO:0000313" key="4">
    <source>
        <dbReference type="EMBL" id="OWA49903.1"/>
    </source>
</evidence>
<gene>
    <name evidence="4" type="ORF">BV898_14438</name>
</gene>
<evidence type="ECO:0000259" key="3">
    <source>
        <dbReference type="PROSITE" id="PS50835"/>
    </source>
</evidence>
<keyword evidence="5" id="KW-1185">Reference proteome</keyword>
<proteinExistence type="predicted"/>
<keyword evidence="2" id="KW-0732">Signal</keyword>